<dbReference type="AlphaFoldDB" id="A0A6L5XEZ6"/>
<evidence type="ECO:0000313" key="2">
    <source>
        <dbReference type="Proteomes" id="UP000483362"/>
    </source>
</evidence>
<protein>
    <submittedName>
        <fullName evidence="1">Uncharacterized protein</fullName>
    </submittedName>
</protein>
<dbReference type="RefSeq" id="WP_154538260.1">
    <property type="nucleotide sequence ID" value="NZ_VULT01000012.1"/>
</dbReference>
<accession>A0A6L5XEZ6</accession>
<organism evidence="1 2">
    <name type="scientific">Sodaliphilus pleomorphus</name>
    <dbReference type="NCBI Taxonomy" id="2606626"/>
    <lineage>
        <taxon>Bacteria</taxon>
        <taxon>Pseudomonadati</taxon>
        <taxon>Bacteroidota</taxon>
        <taxon>Bacteroidia</taxon>
        <taxon>Bacteroidales</taxon>
        <taxon>Muribaculaceae</taxon>
        <taxon>Sodaliphilus</taxon>
    </lineage>
</organism>
<evidence type="ECO:0000313" key="1">
    <source>
        <dbReference type="EMBL" id="MSS17784.1"/>
    </source>
</evidence>
<proteinExistence type="predicted"/>
<gene>
    <name evidence="1" type="ORF">FYJ29_08460</name>
</gene>
<dbReference type="Proteomes" id="UP000483362">
    <property type="component" value="Unassembled WGS sequence"/>
</dbReference>
<reference evidence="1 2" key="1">
    <citation type="submission" date="2019-08" db="EMBL/GenBank/DDBJ databases">
        <title>In-depth cultivation of the pig gut microbiome towards novel bacterial diversity and tailored functional studies.</title>
        <authorList>
            <person name="Wylensek D."/>
            <person name="Hitch T.C.A."/>
            <person name="Clavel T."/>
        </authorList>
    </citation>
    <scope>NUCLEOTIDE SEQUENCE [LARGE SCALE GENOMIC DNA]</scope>
    <source>
        <strain evidence="1 2">Oil-RF-744-WCA-WT-10</strain>
    </source>
</reference>
<name>A0A6L5XEZ6_9BACT</name>
<sequence length="717" mass="80799">MKRSIAQLKEWFRRGKYPTESQFRDWLESYVHKDETVPVSQVEDLPRLLNGKFSTSRGESVEREAAALRLKFDRHKEDADDEFEKIENNRQALVAEDERQQGEIDAQQAQINTATGQLETVRKLLHSGASWTTVKAAFDVLGGNYSSLWALANTVKTFLEASDTSDATINRWQELESFLQGITDTDSLTGLLETMKQEIGTAYLNDLRKTADELSGIPATYAELVERRARGGMLPGTLYRITDYETMVANDPEARSAGHPFDVVVMALDEHTLSERAWAMHSARDAAGYFGKSKLEAWQVWYCLDNDDTRFQWADTTRGKGVIYRLIDEWGNDCPYDFKNVQFKRCNTTGDFVDNVVDDADWPNTHYILSPSMNGQADMTADETDYKWLYTFTYLEQMQDVRDASLINEVNADFESAYYNKACNCNEMQAYYIGEFIDDTTFATQALNNIVLSSYDEENGAAVKMYGNKWGAGCFNMTFHEHCYGNSFGVNCYCLIGFKLYYNTFGNDCDGNTFGNGCWYNTFGNSCGGNTFGNDFYRNTFGNSCVGNTFGNYFQYNTFGNSCNGNTFGNYFRYNTFGNECYNNTFGNGCNYNTFGNDCDGNTFGNYFWYNTFGNECYNNTFGNDCDSNTFGNSCGGNTFGNYLQYITAGEGVKYLNVTGGSDVKHFVQNAHILNGTSGKDSKNLLTVGLPEMSTVCRYVGQNTAGVLKIWVPADLV</sequence>
<dbReference type="EMBL" id="VULT01000012">
    <property type="protein sequence ID" value="MSS17784.1"/>
    <property type="molecule type" value="Genomic_DNA"/>
</dbReference>
<keyword evidence="2" id="KW-1185">Reference proteome</keyword>
<comment type="caution">
    <text evidence="1">The sequence shown here is derived from an EMBL/GenBank/DDBJ whole genome shotgun (WGS) entry which is preliminary data.</text>
</comment>